<reference evidence="5" key="1">
    <citation type="submission" date="2015-05" db="EMBL/GenBank/DDBJ databases">
        <authorList>
            <person name="Fogelqvist Johan"/>
        </authorList>
    </citation>
    <scope>NUCLEOTIDE SEQUENCE [LARGE SCALE GENOMIC DNA]</scope>
</reference>
<dbReference type="GO" id="GO:0022857">
    <property type="term" value="F:transmembrane transporter activity"/>
    <property type="evidence" value="ECO:0007669"/>
    <property type="project" value="InterPro"/>
</dbReference>
<evidence type="ECO:0000313" key="4">
    <source>
        <dbReference type="EMBL" id="CRJ98134.1"/>
    </source>
</evidence>
<dbReference type="PROSITE" id="PS50850">
    <property type="entry name" value="MFS"/>
    <property type="match status" value="1"/>
</dbReference>
<dbReference type="EMBL" id="CVQI01000558">
    <property type="protein sequence ID" value="CRJ98134.1"/>
    <property type="molecule type" value="Genomic_DNA"/>
</dbReference>
<dbReference type="AlphaFoldDB" id="A0A0G4KIV9"/>
<dbReference type="InterPro" id="IPR036259">
    <property type="entry name" value="MFS_trans_sf"/>
</dbReference>
<dbReference type="InterPro" id="IPR020846">
    <property type="entry name" value="MFS_dom"/>
</dbReference>
<feature type="domain" description="Major facilitator superfamily (MFS) profile" evidence="3">
    <location>
        <begin position="46"/>
        <end position="428"/>
    </location>
</feature>
<feature type="transmembrane region" description="Helical" evidence="2">
    <location>
        <begin position="44"/>
        <end position="64"/>
    </location>
</feature>
<evidence type="ECO:0000256" key="1">
    <source>
        <dbReference type="ARBA" id="ARBA00004141"/>
    </source>
</evidence>
<feature type="non-terminal residue" evidence="4">
    <location>
        <position position="1"/>
    </location>
</feature>
<proteinExistence type="predicted"/>
<evidence type="ECO:0000256" key="2">
    <source>
        <dbReference type="SAM" id="Phobius"/>
    </source>
</evidence>
<dbReference type="Pfam" id="PF07690">
    <property type="entry name" value="MFS_1"/>
    <property type="match status" value="1"/>
</dbReference>
<protein>
    <recommendedName>
        <fullName evidence="3">Major facilitator superfamily (MFS) profile domain-containing protein</fullName>
    </recommendedName>
</protein>
<feature type="transmembrane region" description="Helical" evidence="2">
    <location>
        <begin position="404"/>
        <end position="424"/>
    </location>
</feature>
<organism evidence="4 5">
    <name type="scientific">Verticillium longisporum</name>
    <name type="common">Verticillium dahliae var. longisporum</name>
    <dbReference type="NCBI Taxonomy" id="100787"/>
    <lineage>
        <taxon>Eukaryota</taxon>
        <taxon>Fungi</taxon>
        <taxon>Dikarya</taxon>
        <taxon>Ascomycota</taxon>
        <taxon>Pezizomycotina</taxon>
        <taxon>Sordariomycetes</taxon>
        <taxon>Hypocreomycetidae</taxon>
        <taxon>Glomerellales</taxon>
        <taxon>Plectosphaerellaceae</taxon>
        <taxon>Verticillium</taxon>
    </lineage>
</organism>
<evidence type="ECO:0000313" key="5">
    <source>
        <dbReference type="Proteomes" id="UP000045706"/>
    </source>
</evidence>
<feature type="transmembrane region" description="Helical" evidence="2">
    <location>
        <begin position="113"/>
        <end position="134"/>
    </location>
</feature>
<name>A0A0G4KIV9_VERLO</name>
<feature type="transmembrane region" description="Helical" evidence="2">
    <location>
        <begin position="200"/>
        <end position="219"/>
    </location>
</feature>
<sequence length="448" mass="48837">GAEPSRRSRRGAMQLASRTRSKAVTLLQWTPPNCRYDPERVPPFTIWLNLLFSAALFTVANLYYNQPVLDKIAEDFNVSFEKASTVASLMQAGYAVGLFFICPIGDWLRPRPLILVMVGVTATVWIGLCVTSSFPVFQALSMICGITTVTPQLAIPIIGGQVPPNRRASAVQIGVSGILLGSLLGRLLSGVSANYGHWRTIYWVALGLQYLLLALLYFLMPDYPSRAPEGKTYFHMLYSTVHMTFTEPLLLQVCIQSYCVSAVFSAFWTTLTFHLASPPYEYNSLQIGLFGLIGIIAIVLGPFYGRIFMDKFVPWFSAFVGETFALVGVIISTFTGNLTVAGPIIEAIAIDMGTQTSQTANRVAAFGIDSTAMNRVNSAFVVCGFLGQMSGAAIGNKLYADGGWTWVGGATIGLMGLAMVVLFMRGPWEKGWVGWHGGWAIRAKADEP</sequence>
<evidence type="ECO:0000259" key="3">
    <source>
        <dbReference type="PROSITE" id="PS50850"/>
    </source>
</evidence>
<feature type="transmembrane region" description="Helical" evidence="2">
    <location>
        <begin position="140"/>
        <end position="158"/>
    </location>
</feature>
<dbReference type="PANTHER" id="PTHR42910:SF1">
    <property type="entry name" value="MAJOR FACILITATOR SUPERFAMILY (MFS) PROFILE DOMAIN-CONTAINING PROTEIN"/>
    <property type="match status" value="1"/>
</dbReference>
<dbReference type="Gene3D" id="1.20.1250.20">
    <property type="entry name" value="MFS general substrate transporter like domains"/>
    <property type="match status" value="1"/>
</dbReference>
<keyword evidence="2" id="KW-0472">Membrane</keyword>
<dbReference type="Proteomes" id="UP000045706">
    <property type="component" value="Unassembled WGS sequence"/>
</dbReference>
<dbReference type="InterPro" id="IPR011701">
    <property type="entry name" value="MFS"/>
</dbReference>
<dbReference type="PANTHER" id="PTHR42910">
    <property type="entry name" value="TRANSPORTER SCO4007-RELATED"/>
    <property type="match status" value="1"/>
</dbReference>
<comment type="subcellular location">
    <subcellularLocation>
        <location evidence="1">Membrane</location>
        <topology evidence="1">Multi-pass membrane protein</topology>
    </subcellularLocation>
</comment>
<keyword evidence="2" id="KW-0812">Transmembrane</keyword>
<accession>A0A0G4KIV9</accession>
<dbReference type="SUPFAM" id="SSF103473">
    <property type="entry name" value="MFS general substrate transporter"/>
    <property type="match status" value="1"/>
</dbReference>
<dbReference type="GO" id="GO:0016020">
    <property type="term" value="C:membrane"/>
    <property type="evidence" value="ECO:0007669"/>
    <property type="project" value="UniProtKB-SubCell"/>
</dbReference>
<gene>
    <name evidence="4" type="ORF">BN1723_008654</name>
</gene>
<feature type="transmembrane region" description="Helical" evidence="2">
    <location>
        <begin position="312"/>
        <end position="334"/>
    </location>
</feature>
<keyword evidence="2" id="KW-1133">Transmembrane helix</keyword>
<feature type="transmembrane region" description="Helical" evidence="2">
    <location>
        <begin position="170"/>
        <end position="188"/>
    </location>
</feature>
<feature type="transmembrane region" description="Helical" evidence="2">
    <location>
        <begin position="249"/>
        <end position="273"/>
    </location>
</feature>
<feature type="transmembrane region" description="Helical" evidence="2">
    <location>
        <begin position="84"/>
        <end position="101"/>
    </location>
</feature>
<feature type="transmembrane region" description="Helical" evidence="2">
    <location>
        <begin position="285"/>
        <end position="305"/>
    </location>
</feature>
<dbReference type="CDD" id="cd17324">
    <property type="entry name" value="MFS_NepI_like"/>
    <property type="match status" value="1"/>
</dbReference>